<organism evidence="1 2">
    <name type="scientific">Hydrogenophaga bisanensis</name>
    <dbReference type="NCBI Taxonomy" id="439611"/>
    <lineage>
        <taxon>Bacteria</taxon>
        <taxon>Pseudomonadati</taxon>
        <taxon>Pseudomonadota</taxon>
        <taxon>Betaproteobacteria</taxon>
        <taxon>Burkholderiales</taxon>
        <taxon>Comamonadaceae</taxon>
        <taxon>Hydrogenophaga</taxon>
    </lineage>
</organism>
<protein>
    <submittedName>
        <fullName evidence="1">Uncharacterized protein</fullName>
    </submittedName>
</protein>
<keyword evidence="2" id="KW-1185">Reference proteome</keyword>
<reference evidence="2" key="1">
    <citation type="journal article" date="2019" name="Int. J. Syst. Evol. Microbiol.">
        <title>The Global Catalogue of Microorganisms (GCM) 10K type strain sequencing project: providing services to taxonomists for standard genome sequencing and annotation.</title>
        <authorList>
            <consortium name="The Broad Institute Genomics Platform"/>
            <consortium name="The Broad Institute Genome Sequencing Center for Infectious Disease"/>
            <person name="Wu L."/>
            <person name="Ma J."/>
        </authorList>
    </citation>
    <scope>NUCLEOTIDE SEQUENCE [LARGE SCALE GENOMIC DNA]</scope>
    <source>
        <strain evidence="2">CCUG 54518</strain>
    </source>
</reference>
<proteinExistence type="predicted"/>
<gene>
    <name evidence="1" type="ORF">ACFQNJ_00495</name>
</gene>
<comment type="caution">
    <text evidence="1">The sequence shown here is derived from an EMBL/GenBank/DDBJ whole genome shotgun (WGS) entry which is preliminary data.</text>
</comment>
<dbReference type="EMBL" id="JBHTBX010000001">
    <property type="protein sequence ID" value="MFC7432989.1"/>
    <property type="molecule type" value="Genomic_DNA"/>
</dbReference>
<evidence type="ECO:0000313" key="1">
    <source>
        <dbReference type="EMBL" id="MFC7432989.1"/>
    </source>
</evidence>
<dbReference type="RefSeq" id="WP_374639146.1">
    <property type="nucleotide sequence ID" value="NZ_JBHTBX010000001.1"/>
</dbReference>
<dbReference type="Proteomes" id="UP001596495">
    <property type="component" value="Unassembled WGS sequence"/>
</dbReference>
<accession>A0ABW2R3C9</accession>
<sequence length="261" mass="29276">MSEGSESLGSGLITVSVEGRQLQAIGHVFELPMSALDRKNWIAFHDLDGDGWQDFMVPSSVAASSGVKVMAVYRFDPKKQEFVFADALSNLGEITPAGHACVSVRQPDRPAAFQLGRFCHSPQGERWVQQVSVSTPDRPTDAGAPCSTATPDLTLCRQHRMSLDRRLMSDLRAMSKDRHEALLESNGRHYANQYLRMRLTSHNAWLRYRDARCMAHAREQALPARLVASAAEACKHDLAQQQWLQYQARQVSVRRAEERSE</sequence>
<name>A0ABW2R3C9_9BURK</name>
<evidence type="ECO:0000313" key="2">
    <source>
        <dbReference type="Proteomes" id="UP001596495"/>
    </source>
</evidence>